<dbReference type="InterPro" id="IPR001296">
    <property type="entry name" value="Glyco_trans_1"/>
</dbReference>
<dbReference type="Pfam" id="PF00534">
    <property type="entry name" value="Glycos_transf_1"/>
    <property type="match status" value="1"/>
</dbReference>
<evidence type="ECO:0000313" key="6">
    <source>
        <dbReference type="Proteomes" id="UP000267798"/>
    </source>
</evidence>
<dbReference type="InterPro" id="IPR029063">
    <property type="entry name" value="SAM-dependent_MTases_sf"/>
</dbReference>
<dbReference type="InterPro" id="IPR019734">
    <property type="entry name" value="TPR_rpt"/>
</dbReference>
<keyword evidence="5" id="KW-0489">Methyltransferase</keyword>
<dbReference type="Gene3D" id="3.40.50.2000">
    <property type="entry name" value="Glycogen Phosphorylase B"/>
    <property type="match status" value="2"/>
</dbReference>
<evidence type="ECO:0000256" key="1">
    <source>
        <dbReference type="PROSITE-ProRule" id="PRU00339"/>
    </source>
</evidence>
<dbReference type="Gene3D" id="3.40.50.150">
    <property type="entry name" value="Vaccinia Virus protein VP39"/>
    <property type="match status" value="1"/>
</dbReference>
<dbReference type="Gene3D" id="1.25.40.10">
    <property type="entry name" value="Tetratricopeptide repeat domain"/>
    <property type="match status" value="1"/>
</dbReference>
<gene>
    <name evidence="5" type="ORF">D3P09_18510</name>
</gene>
<dbReference type="Proteomes" id="UP000267798">
    <property type="component" value="Unassembled WGS sequence"/>
</dbReference>
<dbReference type="PROSITE" id="PS50005">
    <property type="entry name" value="TPR"/>
    <property type="match status" value="1"/>
</dbReference>
<dbReference type="EMBL" id="QXQB01000004">
    <property type="protein sequence ID" value="RJX38065.1"/>
    <property type="molecule type" value="Genomic_DNA"/>
</dbReference>
<feature type="domain" description="Glycosyl transferase family 1" evidence="2">
    <location>
        <begin position="183"/>
        <end position="297"/>
    </location>
</feature>
<evidence type="ECO:0000259" key="2">
    <source>
        <dbReference type="Pfam" id="PF00534"/>
    </source>
</evidence>
<dbReference type="GO" id="GO:0008168">
    <property type="term" value="F:methyltransferase activity"/>
    <property type="evidence" value="ECO:0007669"/>
    <property type="project" value="UniProtKB-KW"/>
</dbReference>
<feature type="domain" description="Methyltransferase FkbM" evidence="3">
    <location>
        <begin position="582"/>
        <end position="729"/>
    </location>
</feature>
<dbReference type="PANTHER" id="PTHR34203">
    <property type="entry name" value="METHYLTRANSFERASE, FKBM FAMILY PROTEIN"/>
    <property type="match status" value="1"/>
</dbReference>
<evidence type="ECO:0000313" key="5">
    <source>
        <dbReference type="EMBL" id="RJX38065.1"/>
    </source>
</evidence>
<accession>A0A3A6PCH9</accession>
<protein>
    <submittedName>
        <fullName evidence="5">FkbM family methyltransferase</fullName>
    </submittedName>
</protein>
<evidence type="ECO:0000259" key="4">
    <source>
        <dbReference type="Pfam" id="PF13439"/>
    </source>
</evidence>
<feature type="domain" description="Glycosyltransferase subfamily 4-like N-terminal" evidence="4">
    <location>
        <begin position="54"/>
        <end position="148"/>
    </location>
</feature>
<dbReference type="NCBIfam" id="TIGR01444">
    <property type="entry name" value="fkbM_fam"/>
    <property type="match status" value="1"/>
</dbReference>
<comment type="caution">
    <text evidence="5">The sequence shown here is derived from an EMBL/GenBank/DDBJ whole genome shotgun (WGS) entry which is preliminary data.</text>
</comment>
<dbReference type="PANTHER" id="PTHR34203:SF15">
    <property type="entry name" value="SLL1173 PROTEIN"/>
    <property type="match status" value="1"/>
</dbReference>
<keyword evidence="1" id="KW-0802">TPR repeat</keyword>
<dbReference type="OrthoDB" id="9795068at2"/>
<proteinExistence type="predicted"/>
<dbReference type="InterPro" id="IPR006342">
    <property type="entry name" value="FkbM_mtfrase"/>
</dbReference>
<dbReference type="InterPro" id="IPR011990">
    <property type="entry name" value="TPR-like_helical_dom_sf"/>
</dbReference>
<dbReference type="GO" id="GO:0016757">
    <property type="term" value="F:glycosyltransferase activity"/>
    <property type="evidence" value="ECO:0007669"/>
    <property type="project" value="InterPro"/>
</dbReference>
<keyword evidence="6" id="KW-1185">Reference proteome</keyword>
<dbReference type="InterPro" id="IPR028098">
    <property type="entry name" value="Glyco_trans_4-like_N"/>
</dbReference>
<evidence type="ECO:0000259" key="3">
    <source>
        <dbReference type="Pfam" id="PF05050"/>
    </source>
</evidence>
<dbReference type="SUPFAM" id="SSF53756">
    <property type="entry name" value="UDP-Glycosyltransferase/glycogen phosphorylase"/>
    <property type="match status" value="1"/>
</dbReference>
<organism evidence="5 6">
    <name type="scientific">Paenibacillus pinisoli</name>
    <dbReference type="NCBI Taxonomy" id="1276110"/>
    <lineage>
        <taxon>Bacteria</taxon>
        <taxon>Bacillati</taxon>
        <taxon>Bacillota</taxon>
        <taxon>Bacilli</taxon>
        <taxon>Bacillales</taxon>
        <taxon>Paenibacillaceae</taxon>
        <taxon>Paenibacillus</taxon>
    </lineage>
</organism>
<reference evidence="5 6" key="1">
    <citation type="submission" date="2018-09" db="EMBL/GenBank/DDBJ databases">
        <title>Paenibacillus aracenensis nov. sp. isolated from a cave in southern Spain.</title>
        <authorList>
            <person name="Jurado V."/>
            <person name="Gutierrez-Patricio S."/>
            <person name="Gonzalez-Pimentel J.L."/>
            <person name="Miller A.Z."/>
            <person name="Laiz L."/>
            <person name="Saiz-Jimenez C."/>
        </authorList>
    </citation>
    <scope>NUCLEOTIDE SEQUENCE [LARGE SCALE GENOMIC DNA]</scope>
    <source>
        <strain evidence="5 6">JCM 19203</strain>
    </source>
</reference>
<keyword evidence="5" id="KW-0808">Transferase</keyword>
<feature type="repeat" description="TPR" evidence="1">
    <location>
        <begin position="426"/>
        <end position="459"/>
    </location>
</feature>
<sequence>MKWPDATGRMIRPCFITDDTWKECCAMKPFEATSGPLTIVQVAPDYYPVPPPAYGGIERVIHTLTERLIGLGHRVILYAPEGSGTSAELIAYAHGTGNPEGIRDRVTRTLPVHVDVIHDHTHSSVIGKLNLPIPTVCTLHATVHNHIEHPVYISRTSQLAAGDPAGCFIYNGVSPDEFDYAEQKSDYLLYMGVMSPHKGIHHAIHIAESTGQKLIMAGPVYSTDYFQSDIEPALKRNPLLQYVGEVGGLEKRRLLKEARCMLFPTCCEEAFGLVMVEAMMSGTPVLSLANGAVPEVMSGFPELVCQTVEEMREKAERSRFPSSAALRSYAMSRFIDEEMAQQYVQLYRRLIAGNKWSREGIGQWKELKRNDHALRQCERIILSDAAELDDRLHACYEESEIRHVQGDIVKAREAVYRSFEYAPPRAEFCCKLGHLYLEKKDYAKAAYWYKLATEIEPPSDRRGFYKEACWTWLPHLQLGICLYHTGNIQEAYRHNEIAREYFPDERHILFNKTFLEPLLAKERASANLQVEVQLTGPEDIPFRMQLALPGFLEETIAERGAWEPELAKLLCRYVKPGSIFVDIGANIGYHTLYMASRGEKVQCLAFEPHPDIYSQLTENVRLNEYGHVETYNHAISDNDGSLSFYRQSMSAYNRGLSGATLADSSASGSDFEPIEVEARTLDHSLKDEQKKRISVIKIDTQGFEYEALCGAMDIIRQSKPVIAFEYHPYGSRPLADIIGLLEGYELYKLQIWTGELRRMEEEDPVGYEQDYICIPSHYEPLIPSAQR</sequence>
<dbReference type="GO" id="GO:0032259">
    <property type="term" value="P:methylation"/>
    <property type="evidence" value="ECO:0007669"/>
    <property type="project" value="UniProtKB-KW"/>
</dbReference>
<dbReference type="Pfam" id="PF13439">
    <property type="entry name" value="Glyco_transf_4"/>
    <property type="match status" value="1"/>
</dbReference>
<dbReference type="InterPro" id="IPR052514">
    <property type="entry name" value="SAM-dependent_MTase"/>
</dbReference>
<dbReference type="AlphaFoldDB" id="A0A3A6PCH9"/>
<name>A0A3A6PCH9_9BACL</name>
<dbReference type="SMART" id="SM00028">
    <property type="entry name" value="TPR"/>
    <property type="match status" value="2"/>
</dbReference>
<dbReference type="Pfam" id="PF05050">
    <property type="entry name" value="Methyltransf_21"/>
    <property type="match status" value="1"/>
</dbReference>
<dbReference type="SUPFAM" id="SSF53335">
    <property type="entry name" value="S-adenosyl-L-methionine-dependent methyltransferases"/>
    <property type="match status" value="1"/>
</dbReference>
<dbReference type="SUPFAM" id="SSF48452">
    <property type="entry name" value="TPR-like"/>
    <property type="match status" value="1"/>
</dbReference>